<dbReference type="Proteomes" id="UP000093122">
    <property type="component" value="Unassembled WGS sequence"/>
</dbReference>
<evidence type="ECO:0000259" key="19">
    <source>
        <dbReference type="PROSITE" id="PS51096"/>
    </source>
</evidence>
<comment type="caution">
    <text evidence="21">The sequence shown here is derived from an EMBL/GenBank/DDBJ whole genome shotgun (WGS) entry which is preliminary data.</text>
</comment>
<evidence type="ECO:0000256" key="11">
    <source>
        <dbReference type="ARBA" id="ARBA00022597"/>
    </source>
</evidence>
<dbReference type="GO" id="GO:0005737">
    <property type="term" value="C:cytoplasm"/>
    <property type="evidence" value="ECO:0007669"/>
    <property type="project" value="UniProtKB-SubCell"/>
</dbReference>
<keyword evidence="8" id="KW-1003">Cell membrane</keyword>
<dbReference type="GO" id="GO:0009401">
    <property type="term" value="P:phosphoenolpyruvate-dependent sugar phosphotransferase system"/>
    <property type="evidence" value="ECO:0007669"/>
    <property type="project" value="UniProtKB-KW"/>
</dbReference>
<dbReference type="PROSITE" id="PS51101">
    <property type="entry name" value="PTS_EIIB_TYPE_4"/>
    <property type="match status" value="1"/>
</dbReference>
<keyword evidence="12" id="KW-0808">Transferase</keyword>
<evidence type="ECO:0000256" key="2">
    <source>
        <dbReference type="ARBA" id="ARBA00004236"/>
    </source>
</evidence>
<keyword evidence="9" id="KW-0963">Cytoplasm</keyword>
<dbReference type="SUPFAM" id="SSF53062">
    <property type="entry name" value="PTS system fructose IIA component-like"/>
    <property type="match status" value="1"/>
</dbReference>
<organism evidence="21 22">
    <name type="scientific">Streptococcus agalactiae</name>
    <dbReference type="NCBI Taxonomy" id="1311"/>
    <lineage>
        <taxon>Bacteria</taxon>
        <taxon>Bacillati</taxon>
        <taxon>Bacillota</taxon>
        <taxon>Bacilli</taxon>
        <taxon>Lactobacillales</taxon>
        <taxon>Streptococcaceae</taxon>
        <taxon>Streptococcus</taxon>
    </lineage>
</organism>
<dbReference type="InterPro" id="IPR051471">
    <property type="entry name" value="Bacterial_PTS_sugar_comp"/>
</dbReference>
<keyword evidence="7" id="KW-0813">Transport</keyword>
<evidence type="ECO:0000256" key="17">
    <source>
        <dbReference type="ARBA" id="ARBA00030229"/>
    </source>
</evidence>
<proteinExistence type="predicted"/>
<keyword evidence="10" id="KW-0597">Phosphoprotein</keyword>
<evidence type="ECO:0000256" key="18">
    <source>
        <dbReference type="ARBA" id="ARBA00032197"/>
    </source>
</evidence>
<comment type="function">
    <text evidence="16">The phosphoenolpyruvate-dependent sugar phosphotransferase system (sugar PTS), a major carbohydrate active transport system, catalyzes the phosphorylation of incoming sugar substrates concomitantly with their translocation across the cell membrane. The enzyme II ManXYZ PTS system is involved in mannose transport.</text>
</comment>
<dbReference type="GO" id="GO:0005886">
    <property type="term" value="C:plasma membrane"/>
    <property type="evidence" value="ECO:0007669"/>
    <property type="project" value="UniProtKB-SubCell"/>
</dbReference>
<protein>
    <recommendedName>
        <fullName evidence="6">PTS system mannose-specific EIIAB component</fullName>
        <ecNumber evidence="5">2.7.1.191</ecNumber>
    </recommendedName>
    <alternativeName>
        <fullName evidence="18">EIIAB-Man</fullName>
    </alternativeName>
    <alternativeName>
        <fullName evidence="17">EIII-Man</fullName>
    </alternativeName>
</protein>
<evidence type="ECO:0000259" key="20">
    <source>
        <dbReference type="PROSITE" id="PS51101"/>
    </source>
</evidence>
<dbReference type="RefSeq" id="WP_000511097.1">
    <property type="nucleotide sequence ID" value="NZ_CP007631.1"/>
</dbReference>
<evidence type="ECO:0000256" key="5">
    <source>
        <dbReference type="ARBA" id="ARBA00011929"/>
    </source>
</evidence>
<dbReference type="CDD" id="cd00001">
    <property type="entry name" value="PTS_IIB_man"/>
    <property type="match status" value="1"/>
</dbReference>
<dbReference type="InterPro" id="IPR033887">
    <property type="entry name" value="PTS_IIA_man"/>
</dbReference>
<dbReference type="InterPro" id="IPR004720">
    <property type="entry name" value="PTS_IIB_sorbose-sp"/>
</dbReference>
<keyword evidence="11" id="KW-0762">Sugar transport</keyword>
<evidence type="ECO:0000256" key="1">
    <source>
        <dbReference type="ARBA" id="ARBA00000514"/>
    </source>
</evidence>
<dbReference type="Gene3D" id="3.40.50.510">
    <property type="entry name" value="Phosphotransferase system, mannose-type IIA component"/>
    <property type="match status" value="1"/>
</dbReference>
<dbReference type="PANTHER" id="PTHR33799">
    <property type="entry name" value="PTS PERMEASE-RELATED-RELATED"/>
    <property type="match status" value="1"/>
</dbReference>
<evidence type="ECO:0000256" key="7">
    <source>
        <dbReference type="ARBA" id="ARBA00022448"/>
    </source>
</evidence>
<dbReference type="GO" id="GO:0008982">
    <property type="term" value="F:protein-N(PI)-phosphohistidine-sugar phosphotransferase activity"/>
    <property type="evidence" value="ECO:0007669"/>
    <property type="project" value="InterPro"/>
</dbReference>
<evidence type="ECO:0000256" key="16">
    <source>
        <dbReference type="ARBA" id="ARBA00023757"/>
    </source>
</evidence>
<comment type="subcellular location">
    <subcellularLocation>
        <location evidence="2">Cell membrane</location>
    </subcellularLocation>
    <subcellularLocation>
        <location evidence="3">Cytoplasm</location>
    </subcellularLocation>
</comment>
<evidence type="ECO:0000313" key="21">
    <source>
        <dbReference type="EMBL" id="OCM70836.1"/>
    </source>
</evidence>
<comment type="subunit">
    <text evidence="4">Homodimer.</text>
</comment>
<dbReference type="SUPFAM" id="SSF52728">
    <property type="entry name" value="PTS IIb component"/>
    <property type="match status" value="1"/>
</dbReference>
<evidence type="ECO:0000256" key="14">
    <source>
        <dbReference type="ARBA" id="ARBA00022777"/>
    </source>
</evidence>
<keyword evidence="15" id="KW-0472">Membrane</keyword>
<evidence type="ECO:0000256" key="10">
    <source>
        <dbReference type="ARBA" id="ARBA00022553"/>
    </source>
</evidence>
<dbReference type="InterPro" id="IPR036667">
    <property type="entry name" value="PTS_IIB_sorbose-sp_sf"/>
</dbReference>
<dbReference type="GO" id="GO:0016301">
    <property type="term" value="F:kinase activity"/>
    <property type="evidence" value="ECO:0007669"/>
    <property type="project" value="UniProtKB-KW"/>
</dbReference>
<dbReference type="CDD" id="cd00006">
    <property type="entry name" value="PTS_IIA_man"/>
    <property type="match status" value="1"/>
</dbReference>
<dbReference type="AlphaFoldDB" id="A0A853P233"/>
<evidence type="ECO:0000256" key="3">
    <source>
        <dbReference type="ARBA" id="ARBA00004496"/>
    </source>
</evidence>
<evidence type="ECO:0000256" key="12">
    <source>
        <dbReference type="ARBA" id="ARBA00022679"/>
    </source>
</evidence>
<evidence type="ECO:0000256" key="8">
    <source>
        <dbReference type="ARBA" id="ARBA00022475"/>
    </source>
</evidence>
<evidence type="ECO:0000256" key="6">
    <source>
        <dbReference type="ARBA" id="ARBA00021685"/>
    </source>
</evidence>
<dbReference type="PANTHER" id="PTHR33799:SF1">
    <property type="entry name" value="PTS SYSTEM MANNOSE-SPECIFIC EIIAB COMPONENT-RELATED"/>
    <property type="match status" value="1"/>
</dbReference>
<evidence type="ECO:0000256" key="13">
    <source>
        <dbReference type="ARBA" id="ARBA00022683"/>
    </source>
</evidence>
<feature type="domain" description="PTS EIIA type-4" evidence="19">
    <location>
        <begin position="2"/>
        <end position="130"/>
    </location>
</feature>
<dbReference type="KEGG" id="sage:EN72_02165"/>
<dbReference type="Pfam" id="PF03830">
    <property type="entry name" value="PTSIIB_sorb"/>
    <property type="match status" value="1"/>
</dbReference>
<sequence length="340" mass="36534">MGIGIIIASHGKFAEGIHQSGSMIFGEQEKVQVVTFMPNEGPDDLYGHFNNAIAQFDADDEVLVLADLWSGSPFNQASRVMGENPERKMAIITGLNLPMLIQAYTERMMDANAGVEQVAANIIKESKEGIKALPEELNPVVEATPVAGVPADVPADVPAEVKQSGSIPEGTIIGDGKLKINLARIDTRLLHGQVATAWTPASKANRIIVASDEVSKDELRKQLIKQAAPGGVKANVVPISKLIEVAKDPRFGNTRALILFETVQDALRAIEGGVEIPELNVGSMAHSTGKTMVNNVLSMDKDDVAAFEKLRDLGVSFDVRKVPNDAKKNLFDLINKANVK</sequence>
<accession>A0A853P233</accession>
<comment type="catalytic activity">
    <reaction evidence="1">
        <text>D-mannose(out) + N(pros)-phospho-L-histidyl-[protein] = D-mannose 6-phosphate(in) + L-histidyl-[protein]</text>
        <dbReference type="Rhea" id="RHEA:49232"/>
        <dbReference type="Rhea" id="RHEA-COMP:9745"/>
        <dbReference type="Rhea" id="RHEA-COMP:9746"/>
        <dbReference type="ChEBI" id="CHEBI:4208"/>
        <dbReference type="ChEBI" id="CHEBI:29979"/>
        <dbReference type="ChEBI" id="CHEBI:58735"/>
        <dbReference type="ChEBI" id="CHEBI:64837"/>
        <dbReference type="EC" id="2.7.1.191"/>
    </reaction>
</comment>
<evidence type="ECO:0000256" key="15">
    <source>
        <dbReference type="ARBA" id="ARBA00023136"/>
    </source>
</evidence>
<evidence type="ECO:0000313" key="22">
    <source>
        <dbReference type="Proteomes" id="UP000093122"/>
    </source>
</evidence>
<evidence type="ECO:0000256" key="9">
    <source>
        <dbReference type="ARBA" id="ARBA00022490"/>
    </source>
</evidence>
<dbReference type="PROSITE" id="PS51096">
    <property type="entry name" value="PTS_EIIA_TYPE_4"/>
    <property type="match status" value="1"/>
</dbReference>
<reference evidence="21 22" key="1">
    <citation type="journal article" date="2016" name="Sci. Rep.">
        <title>Serotype IV Streptococcus agalactiae ST-452 has arisen from large genomic recombination events between CC23 and the hypervirulent CC17 lineages.</title>
        <authorList>
            <person name="Campisi E."/>
            <person name="Rinaudo C.D."/>
            <person name="Donati C."/>
            <person name="Barucco M."/>
            <person name="Torricelli G."/>
            <person name="Edwards M.S."/>
            <person name="Baker C.J."/>
            <person name="Margarit I."/>
            <person name="Rosini R."/>
        </authorList>
    </citation>
    <scope>NUCLEOTIDE SEQUENCE [LARGE SCALE GENOMIC DNA]</scope>
    <source>
        <strain evidence="21 22">CZ-PW-140</strain>
    </source>
</reference>
<dbReference type="InterPro" id="IPR004701">
    <property type="entry name" value="PTS_EIIA_man-typ"/>
</dbReference>
<dbReference type="EC" id="2.7.1.191" evidence="5"/>
<keyword evidence="13" id="KW-0598">Phosphotransferase system</keyword>
<dbReference type="EMBL" id="MAWT01000042">
    <property type="protein sequence ID" value="OCM70836.1"/>
    <property type="molecule type" value="Genomic_DNA"/>
</dbReference>
<name>A0A853P233_STRAG</name>
<gene>
    <name evidence="21" type="ORF">AX245_03155</name>
</gene>
<keyword evidence="14" id="KW-0418">Kinase</keyword>
<dbReference type="Pfam" id="PF03610">
    <property type="entry name" value="EIIA-man"/>
    <property type="match status" value="1"/>
</dbReference>
<feature type="domain" description="PTS EIIB type-4" evidence="20">
    <location>
        <begin position="176"/>
        <end position="340"/>
    </location>
</feature>
<evidence type="ECO:0000256" key="4">
    <source>
        <dbReference type="ARBA" id="ARBA00011738"/>
    </source>
</evidence>
<dbReference type="InterPro" id="IPR036662">
    <property type="entry name" value="PTS_EIIA_man-typ_sf"/>
</dbReference>
<dbReference type="Gene3D" id="3.40.35.10">
    <property type="entry name" value="Phosphotransferase system, sorbose subfamily IIB component"/>
    <property type="match status" value="1"/>
</dbReference>